<sequence>MKLILLPTNVEEPSETANFWLKSNYYRPFQQSINLIELCDRGCPRKDKDSPRCLLKKGVNTNSV</sequence>
<evidence type="ECO:0000313" key="1">
    <source>
        <dbReference type="EMBL" id="BDI20406.1"/>
    </source>
</evidence>
<gene>
    <name evidence="1" type="ORF">ANSO36C_62080</name>
</gene>
<reference evidence="1" key="1">
    <citation type="submission" date="2022-04" db="EMBL/GenBank/DDBJ databases">
        <title>Complete genome sequence of a cyanobacterium, Nostoc sp. SO-36, isolated in Antarctica.</title>
        <authorList>
            <person name="Kanesaki Y."/>
            <person name="Effendi D."/>
            <person name="Sakamoto T."/>
            <person name="Ohtani S."/>
            <person name="Awai K."/>
        </authorList>
    </citation>
    <scope>NUCLEOTIDE SEQUENCE</scope>
    <source>
        <strain evidence="1">SO-36</strain>
    </source>
</reference>
<protein>
    <submittedName>
        <fullName evidence="1">Uncharacterized protein</fullName>
    </submittedName>
</protein>
<dbReference type="Proteomes" id="UP001055453">
    <property type="component" value="Chromosome"/>
</dbReference>
<name>A0ABM7ZB00_NOSCO</name>
<dbReference type="RefSeq" id="WP_251957797.1">
    <property type="nucleotide sequence ID" value="NZ_AP025732.1"/>
</dbReference>
<accession>A0ABM7ZB00</accession>
<dbReference type="EMBL" id="AP025732">
    <property type="protein sequence ID" value="BDI20406.1"/>
    <property type="molecule type" value="Genomic_DNA"/>
</dbReference>
<proteinExistence type="predicted"/>
<keyword evidence="2" id="KW-1185">Reference proteome</keyword>
<evidence type="ECO:0000313" key="2">
    <source>
        <dbReference type="Proteomes" id="UP001055453"/>
    </source>
</evidence>
<organism evidence="1 2">
    <name type="scientific">Nostoc cf. commune SO-36</name>
    <dbReference type="NCBI Taxonomy" id="449208"/>
    <lineage>
        <taxon>Bacteria</taxon>
        <taxon>Bacillati</taxon>
        <taxon>Cyanobacteriota</taxon>
        <taxon>Cyanophyceae</taxon>
        <taxon>Nostocales</taxon>
        <taxon>Nostocaceae</taxon>
        <taxon>Nostoc</taxon>
    </lineage>
</organism>